<evidence type="ECO:0000256" key="3">
    <source>
        <dbReference type="SAM" id="Phobius"/>
    </source>
</evidence>
<evidence type="ECO:0000313" key="4">
    <source>
        <dbReference type="EMBL" id="OGG55622.1"/>
    </source>
</evidence>
<dbReference type="EMBL" id="MFKF01000066">
    <property type="protein sequence ID" value="OGG55622.1"/>
    <property type="molecule type" value="Genomic_DNA"/>
</dbReference>
<dbReference type="Proteomes" id="UP000178606">
    <property type="component" value="Unassembled WGS sequence"/>
</dbReference>
<comment type="caution">
    <text evidence="4">The sequence shown here is derived from an EMBL/GenBank/DDBJ whole genome shotgun (WGS) entry which is preliminary data.</text>
</comment>
<dbReference type="AlphaFoldDB" id="A0A1F6D3M6"/>
<keyword evidence="1" id="KW-0175">Coiled coil</keyword>
<name>A0A1F6D3M6_HANXR</name>
<keyword evidence="3" id="KW-0472">Membrane</keyword>
<sequence length="170" mass="18522">MGGFELLLLAIPVIFVLALLFAILLWCRGWRREEGQEMDRRLKLLTEQVTRLAEAVAQLQKTQAAARTAEGRLSEQMTALFANVSRFLSAPPSSASHPGDKSPGYISPTSSTSHPGDKSPGHDSPPPDRYDRAREMLASGADPVEVARALDISLGDVHVLQRLLNLKPKG</sequence>
<keyword evidence="3" id="KW-1133">Transmembrane helix</keyword>
<feature type="coiled-coil region" evidence="1">
    <location>
        <begin position="42"/>
        <end position="72"/>
    </location>
</feature>
<feature type="region of interest" description="Disordered" evidence="2">
    <location>
        <begin position="90"/>
        <end position="138"/>
    </location>
</feature>
<reference evidence="4 5" key="1">
    <citation type="journal article" date="2016" name="Nat. Commun.">
        <title>Thousands of microbial genomes shed light on interconnected biogeochemical processes in an aquifer system.</title>
        <authorList>
            <person name="Anantharaman K."/>
            <person name="Brown C.T."/>
            <person name="Hug L.A."/>
            <person name="Sharon I."/>
            <person name="Castelle C.J."/>
            <person name="Probst A.J."/>
            <person name="Thomas B.C."/>
            <person name="Singh A."/>
            <person name="Wilkins M.J."/>
            <person name="Karaoz U."/>
            <person name="Brodie E.L."/>
            <person name="Williams K.H."/>
            <person name="Hubbard S.S."/>
            <person name="Banfield J.F."/>
        </authorList>
    </citation>
    <scope>NUCLEOTIDE SEQUENCE [LARGE SCALE GENOMIC DNA]</scope>
    <source>
        <strain evidence="5">RIFCSPLOWO2_12_FULL_64_10</strain>
    </source>
</reference>
<keyword evidence="3" id="KW-0812">Transmembrane</keyword>
<protein>
    <recommendedName>
        <fullName evidence="6">DUF2802 domain-containing protein</fullName>
    </recommendedName>
</protein>
<evidence type="ECO:0000256" key="2">
    <source>
        <dbReference type="SAM" id="MobiDB-lite"/>
    </source>
</evidence>
<gene>
    <name evidence="4" type="ORF">A3F84_01735</name>
</gene>
<evidence type="ECO:0008006" key="6">
    <source>
        <dbReference type="Google" id="ProtNLM"/>
    </source>
</evidence>
<evidence type="ECO:0000313" key="5">
    <source>
        <dbReference type="Proteomes" id="UP000178606"/>
    </source>
</evidence>
<proteinExistence type="predicted"/>
<feature type="compositionally biased region" description="Basic and acidic residues" evidence="2">
    <location>
        <begin position="115"/>
        <end position="135"/>
    </location>
</feature>
<organism evidence="4 5">
    <name type="scientific">Handelsmanbacteria sp. (strain RIFCSPLOWO2_12_FULL_64_10)</name>
    <dbReference type="NCBI Taxonomy" id="1817868"/>
    <lineage>
        <taxon>Bacteria</taxon>
        <taxon>Candidatus Handelsmaniibacteriota</taxon>
    </lineage>
</organism>
<evidence type="ECO:0000256" key="1">
    <source>
        <dbReference type="SAM" id="Coils"/>
    </source>
</evidence>
<feature type="transmembrane region" description="Helical" evidence="3">
    <location>
        <begin position="6"/>
        <end position="27"/>
    </location>
</feature>
<accession>A0A1F6D3M6</accession>